<comment type="catalytic activity">
    <reaction evidence="1">
        <text>ATP + protein L-histidine = ADP + protein N-phospho-L-histidine.</text>
        <dbReference type="EC" id="2.7.13.3"/>
    </reaction>
</comment>
<keyword evidence="8" id="KW-0067">ATP-binding</keyword>
<dbReference type="CDD" id="cd00130">
    <property type="entry name" value="PAS"/>
    <property type="match status" value="1"/>
</dbReference>
<keyword evidence="10" id="KW-0902">Two-component regulatory system</keyword>
<feature type="domain" description="Histidine kinase" evidence="12">
    <location>
        <begin position="220"/>
        <end position="436"/>
    </location>
</feature>
<dbReference type="InterPro" id="IPR050351">
    <property type="entry name" value="BphY/WalK/GraS-like"/>
</dbReference>
<keyword evidence="4" id="KW-0808">Transferase</keyword>
<proteinExistence type="predicted"/>
<dbReference type="GO" id="GO:0030295">
    <property type="term" value="F:protein kinase activator activity"/>
    <property type="evidence" value="ECO:0007669"/>
    <property type="project" value="TreeGrafter"/>
</dbReference>
<dbReference type="InterPro" id="IPR035965">
    <property type="entry name" value="PAS-like_dom_sf"/>
</dbReference>
<dbReference type="PROSITE" id="PS50109">
    <property type="entry name" value="HIS_KIN"/>
    <property type="match status" value="1"/>
</dbReference>
<evidence type="ECO:0000259" key="12">
    <source>
        <dbReference type="PROSITE" id="PS50109"/>
    </source>
</evidence>
<dbReference type="NCBIfam" id="TIGR00229">
    <property type="entry name" value="sensory_box"/>
    <property type="match status" value="1"/>
</dbReference>
<keyword evidence="5" id="KW-0812">Transmembrane</keyword>
<comment type="caution">
    <text evidence="13">The sequence shown here is derived from an EMBL/GenBank/DDBJ whole genome shotgun (WGS) entry which is preliminary data.</text>
</comment>
<evidence type="ECO:0000256" key="10">
    <source>
        <dbReference type="ARBA" id="ARBA00023012"/>
    </source>
</evidence>
<keyword evidence="6" id="KW-0547">Nucleotide-binding</keyword>
<dbReference type="Pfam" id="PF02518">
    <property type="entry name" value="HATPase_c"/>
    <property type="match status" value="1"/>
</dbReference>
<dbReference type="EMBL" id="ALAO01000066">
    <property type="protein sequence ID" value="EKO40528.1"/>
    <property type="molecule type" value="Genomic_DNA"/>
</dbReference>
<dbReference type="SUPFAM" id="SSF55874">
    <property type="entry name" value="ATPase domain of HSP90 chaperone/DNA topoisomerase II/histidine kinase"/>
    <property type="match status" value="1"/>
</dbReference>
<dbReference type="InterPro" id="IPR000014">
    <property type="entry name" value="PAS"/>
</dbReference>
<evidence type="ECO:0000256" key="9">
    <source>
        <dbReference type="ARBA" id="ARBA00022989"/>
    </source>
</evidence>
<keyword evidence="7" id="KW-0418">Kinase</keyword>
<dbReference type="Gene3D" id="3.30.450.20">
    <property type="entry name" value="PAS domain"/>
    <property type="match status" value="1"/>
</dbReference>
<evidence type="ECO:0000256" key="6">
    <source>
        <dbReference type="ARBA" id="ARBA00022741"/>
    </source>
</evidence>
<dbReference type="GO" id="GO:0005524">
    <property type="term" value="F:ATP binding"/>
    <property type="evidence" value="ECO:0007669"/>
    <property type="project" value="UniProtKB-KW"/>
</dbReference>
<evidence type="ECO:0000313" key="14">
    <source>
        <dbReference type="Proteomes" id="UP000006272"/>
    </source>
</evidence>
<evidence type="ECO:0000256" key="5">
    <source>
        <dbReference type="ARBA" id="ARBA00022692"/>
    </source>
</evidence>
<dbReference type="InterPro" id="IPR036097">
    <property type="entry name" value="HisK_dim/P_sf"/>
</dbReference>
<accession>K6HDI3</accession>
<dbReference type="SMART" id="SM00387">
    <property type="entry name" value="HATPase_c"/>
    <property type="match status" value="1"/>
</dbReference>
<dbReference type="SUPFAM" id="SSF47384">
    <property type="entry name" value="Homodimeric domain of signal transducing histidine kinase"/>
    <property type="match status" value="1"/>
</dbReference>
<evidence type="ECO:0000256" key="1">
    <source>
        <dbReference type="ARBA" id="ARBA00000085"/>
    </source>
</evidence>
<dbReference type="PATRIC" id="fig|1206767.3.peg.722"/>
<dbReference type="Pfam" id="PF13188">
    <property type="entry name" value="PAS_8"/>
    <property type="match status" value="1"/>
</dbReference>
<dbReference type="SUPFAM" id="SSF55785">
    <property type="entry name" value="PYP-like sensor domain (PAS domain)"/>
    <property type="match status" value="1"/>
</dbReference>
<organism evidence="13 14">
    <name type="scientific">Solidesulfovibrio magneticus str. Maddingley MBC34</name>
    <dbReference type="NCBI Taxonomy" id="1206767"/>
    <lineage>
        <taxon>Bacteria</taxon>
        <taxon>Pseudomonadati</taxon>
        <taxon>Thermodesulfobacteriota</taxon>
        <taxon>Desulfovibrionia</taxon>
        <taxon>Desulfovibrionales</taxon>
        <taxon>Desulfovibrionaceae</taxon>
        <taxon>Solidesulfovibrio</taxon>
    </lineage>
</organism>
<dbReference type="GO" id="GO:0007234">
    <property type="term" value="P:osmosensory signaling via phosphorelay pathway"/>
    <property type="evidence" value="ECO:0007669"/>
    <property type="project" value="TreeGrafter"/>
</dbReference>
<dbReference type="SMART" id="SM00388">
    <property type="entry name" value="HisKA"/>
    <property type="match status" value="1"/>
</dbReference>
<evidence type="ECO:0000256" key="8">
    <source>
        <dbReference type="ARBA" id="ARBA00022840"/>
    </source>
</evidence>
<dbReference type="EC" id="2.7.13.3" evidence="3"/>
<dbReference type="InterPro" id="IPR036890">
    <property type="entry name" value="HATPase_C_sf"/>
</dbReference>
<gene>
    <name evidence="13" type="ORF">B193_0761</name>
</gene>
<protein>
    <recommendedName>
        <fullName evidence="3">histidine kinase</fullName>
        <ecNumber evidence="3">2.7.13.3</ecNumber>
    </recommendedName>
</protein>
<dbReference type="GO" id="GO:0016020">
    <property type="term" value="C:membrane"/>
    <property type="evidence" value="ECO:0007669"/>
    <property type="project" value="UniProtKB-SubCell"/>
</dbReference>
<evidence type="ECO:0000256" key="2">
    <source>
        <dbReference type="ARBA" id="ARBA00004141"/>
    </source>
</evidence>
<keyword evidence="9" id="KW-1133">Transmembrane helix</keyword>
<dbReference type="AlphaFoldDB" id="K6HDI3"/>
<dbReference type="Gene3D" id="3.30.565.10">
    <property type="entry name" value="Histidine kinase-like ATPase, C-terminal domain"/>
    <property type="match status" value="1"/>
</dbReference>
<dbReference type="Pfam" id="PF00512">
    <property type="entry name" value="HisKA"/>
    <property type="match status" value="1"/>
</dbReference>
<evidence type="ECO:0000256" key="11">
    <source>
        <dbReference type="ARBA" id="ARBA00023136"/>
    </source>
</evidence>
<evidence type="ECO:0000256" key="4">
    <source>
        <dbReference type="ARBA" id="ARBA00022679"/>
    </source>
</evidence>
<dbReference type="GO" id="GO:0000156">
    <property type="term" value="F:phosphorelay response regulator activity"/>
    <property type="evidence" value="ECO:0007669"/>
    <property type="project" value="TreeGrafter"/>
</dbReference>
<sequence>MGFDAYRHEKEIITHAKSIANRTEVPDLALEYTTLCNEYEKIFSAMQRLVRISDKMGSAIKEANTTIKQQKECLDASNRDLQLREKLLEEKILEFETIFNNSTVGVALVNCDGLVYRHNDTLLKMLGCEAHMLRNNKLDAFVLSSDDCCFLSNNKLPTPNGQGIVNIECQLRTADNGHFWASLSGKLLNPQNHKSGFLWSIYDISHRKELEQLREDVIRIMQHDLRGPLNAIINLPPLIFEGGNLSQDQERYLSYISNAGEDMLRQIDLSRDMFQMERGSYQFLPAPVDIVAITKRVIADIQFSFGKDVANIAFSHEGNTPDTAARLYVNGNNILCYNIVMNLLKNAVEAALPAECISITIQNEQMASLCIRNKAPLPNHVLSTFFKKYATHGKSRGTGLGTYSAWLMTKAQGGTIDVASSEEEGTAVTISLPIYEQHQ</sequence>
<dbReference type="Gene3D" id="1.10.287.130">
    <property type="match status" value="1"/>
</dbReference>
<evidence type="ECO:0000256" key="7">
    <source>
        <dbReference type="ARBA" id="ARBA00022777"/>
    </source>
</evidence>
<dbReference type="GO" id="GO:0000155">
    <property type="term" value="F:phosphorelay sensor kinase activity"/>
    <property type="evidence" value="ECO:0007669"/>
    <property type="project" value="InterPro"/>
</dbReference>
<reference evidence="13 14" key="1">
    <citation type="submission" date="2012-07" db="EMBL/GenBank/DDBJ databases">
        <title>Draft genome sequence of Desulfovibrio magneticus str. Maddingley MBC34 obtained from a metagenomic sequence of a methanogenic enrichment isolated from coal-seam formation water in Victoria, Australia.</title>
        <authorList>
            <person name="Greenfield P."/>
            <person name="Hendry P."/>
            <person name="Li D."/>
            <person name="Rosewarne C.P."/>
            <person name="Tran-Dinh N."/>
            <person name="Elbourne L.D.H."/>
            <person name="Paulsen I.T."/>
            <person name="Midgley D.J."/>
        </authorList>
    </citation>
    <scope>NUCLEOTIDE SEQUENCE [LARGE SCALE GENOMIC DNA]</scope>
    <source>
        <strain evidence="14">Maddingley MBC34</strain>
    </source>
</reference>
<evidence type="ECO:0000256" key="3">
    <source>
        <dbReference type="ARBA" id="ARBA00012438"/>
    </source>
</evidence>
<name>K6HDI3_9BACT</name>
<dbReference type="PANTHER" id="PTHR42878:SF7">
    <property type="entry name" value="SENSOR HISTIDINE KINASE GLRK"/>
    <property type="match status" value="1"/>
</dbReference>
<dbReference type="InterPro" id="IPR003661">
    <property type="entry name" value="HisK_dim/P_dom"/>
</dbReference>
<evidence type="ECO:0000313" key="13">
    <source>
        <dbReference type="EMBL" id="EKO40528.1"/>
    </source>
</evidence>
<dbReference type="CDD" id="cd00082">
    <property type="entry name" value="HisKA"/>
    <property type="match status" value="1"/>
</dbReference>
<dbReference type="InterPro" id="IPR005467">
    <property type="entry name" value="His_kinase_dom"/>
</dbReference>
<keyword evidence="11" id="KW-0472">Membrane</keyword>
<comment type="subcellular location">
    <subcellularLocation>
        <location evidence="2">Membrane</location>
        <topology evidence="2">Multi-pass membrane protein</topology>
    </subcellularLocation>
</comment>
<dbReference type="PANTHER" id="PTHR42878">
    <property type="entry name" value="TWO-COMPONENT HISTIDINE KINASE"/>
    <property type="match status" value="1"/>
</dbReference>
<dbReference type="InterPro" id="IPR003594">
    <property type="entry name" value="HATPase_dom"/>
</dbReference>
<dbReference type="Proteomes" id="UP000006272">
    <property type="component" value="Unassembled WGS sequence"/>
</dbReference>